<dbReference type="NCBIfam" id="TIGR02665">
    <property type="entry name" value="molyb_mobA"/>
    <property type="match status" value="1"/>
</dbReference>
<name>A0A6M0JUI1_9GAMM</name>
<keyword evidence="1 8" id="KW-0963">Cytoplasm</keyword>
<proteinExistence type="inferred from homology"/>
<keyword evidence="3 8" id="KW-0479">Metal-binding</keyword>
<dbReference type="EMBL" id="JAAIJQ010000009">
    <property type="protein sequence ID" value="NEV61188.1"/>
    <property type="molecule type" value="Genomic_DNA"/>
</dbReference>
<dbReference type="GO" id="GO:0046872">
    <property type="term" value="F:metal ion binding"/>
    <property type="evidence" value="ECO:0007669"/>
    <property type="project" value="UniProtKB-KW"/>
</dbReference>
<feature type="domain" description="MobA-like NTP transferase" evidence="9">
    <location>
        <begin position="11"/>
        <end position="166"/>
    </location>
</feature>
<feature type="binding site" evidence="8">
    <location>
        <position position="27"/>
    </location>
    <ligand>
        <name>GTP</name>
        <dbReference type="ChEBI" id="CHEBI:37565"/>
    </ligand>
</feature>
<feature type="binding site" evidence="8">
    <location>
        <position position="103"/>
    </location>
    <ligand>
        <name>Mg(2+)</name>
        <dbReference type="ChEBI" id="CHEBI:18420"/>
    </ligand>
</feature>
<comment type="similarity">
    <text evidence="8">Belongs to the MobA family.</text>
</comment>
<dbReference type="HAMAP" id="MF_00316">
    <property type="entry name" value="MobA"/>
    <property type="match status" value="1"/>
</dbReference>
<gene>
    <name evidence="8 10" type="primary">mobA</name>
    <name evidence="10" type="ORF">G3446_04605</name>
</gene>
<dbReference type="CDD" id="cd02503">
    <property type="entry name" value="MobA"/>
    <property type="match status" value="1"/>
</dbReference>
<comment type="caution">
    <text evidence="10">The sequence shown here is derived from an EMBL/GenBank/DDBJ whole genome shotgun (WGS) entry which is preliminary data.</text>
</comment>
<evidence type="ECO:0000256" key="5">
    <source>
        <dbReference type="ARBA" id="ARBA00022842"/>
    </source>
</evidence>
<feature type="binding site" evidence="8">
    <location>
        <begin position="14"/>
        <end position="16"/>
    </location>
    <ligand>
        <name>GTP</name>
        <dbReference type="ChEBI" id="CHEBI:37565"/>
    </ligand>
</feature>
<dbReference type="PANTHER" id="PTHR19136:SF81">
    <property type="entry name" value="MOLYBDENUM COFACTOR GUANYLYLTRANSFERASE"/>
    <property type="match status" value="1"/>
</dbReference>
<dbReference type="GO" id="GO:0005737">
    <property type="term" value="C:cytoplasm"/>
    <property type="evidence" value="ECO:0007669"/>
    <property type="project" value="UniProtKB-SubCell"/>
</dbReference>
<dbReference type="Gene3D" id="3.90.550.10">
    <property type="entry name" value="Spore Coat Polysaccharide Biosynthesis Protein SpsA, Chain A"/>
    <property type="match status" value="1"/>
</dbReference>
<keyword evidence="6 8" id="KW-0342">GTP-binding</keyword>
<accession>A0A6M0JUI1</accession>
<keyword evidence="4 8" id="KW-0547">Nucleotide-binding</keyword>
<reference evidence="10 11" key="1">
    <citation type="submission" date="2020-02" db="EMBL/GenBank/DDBJ databases">
        <title>Genome sequences of Thiorhodococcus mannitoliphagus and Thiorhodococcus minor, purple sulfur photosynthetic bacteria in the gammaproteobacterial family, Chromatiaceae.</title>
        <authorList>
            <person name="Aviles F.A."/>
            <person name="Meyer T.E."/>
            <person name="Kyndt J.A."/>
        </authorList>
    </citation>
    <scope>NUCLEOTIDE SEQUENCE [LARGE SCALE GENOMIC DNA]</scope>
    <source>
        <strain evidence="10 11">DSM 11518</strain>
    </source>
</reference>
<dbReference type="Proteomes" id="UP000483379">
    <property type="component" value="Unassembled WGS sequence"/>
</dbReference>
<evidence type="ECO:0000256" key="1">
    <source>
        <dbReference type="ARBA" id="ARBA00022490"/>
    </source>
</evidence>
<dbReference type="InterPro" id="IPR029044">
    <property type="entry name" value="Nucleotide-diphossugar_trans"/>
</dbReference>
<dbReference type="Pfam" id="PF12804">
    <property type="entry name" value="NTP_transf_3"/>
    <property type="match status" value="1"/>
</dbReference>
<comment type="cofactor">
    <cofactor evidence="8">
        <name>Mg(2+)</name>
        <dbReference type="ChEBI" id="CHEBI:18420"/>
    </cofactor>
</comment>
<protein>
    <recommendedName>
        <fullName evidence="8">Molybdenum cofactor guanylyltransferase</fullName>
        <shortName evidence="8">MoCo guanylyltransferase</shortName>
        <ecNumber evidence="8">2.7.7.77</ecNumber>
    </recommendedName>
    <alternativeName>
        <fullName evidence="8">GTP:molybdopterin guanylyltransferase</fullName>
    </alternativeName>
    <alternativeName>
        <fullName evidence="8">Mo-MPT guanylyltransferase</fullName>
    </alternativeName>
    <alternativeName>
        <fullName evidence="8">Molybdopterin guanylyltransferase</fullName>
    </alternativeName>
    <alternativeName>
        <fullName evidence="8">Molybdopterin-guanine dinucleotide synthase</fullName>
        <shortName evidence="8">MGD synthase</shortName>
    </alternativeName>
</protein>
<evidence type="ECO:0000256" key="3">
    <source>
        <dbReference type="ARBA" id="ARBA00022723"/>
    </source>
</evidence>
<dbReference type="InterPro" id="IPR025877">
    <property type="entry name" value="MobA-like_NTP_Trfase"/>
</dbReference>
<evidence type="ECO:0000256" key="8">
    <source>
        <dbReference type="HAMAP-Rule" id="MF_00316"/>
    </source>
</evidence>
<comment type="function">
    <text evidence="8">Transfers a GMP moiety from GTP to Mo-molybdopterin (Mo-MPT) cofactor (Moco or molybdenum cofactor) to form Mo-molybdopterin guanine dinucleotide (Mo-MGD) cofactor.</text>
</comment>
<evidence type="ECO:0000256" key="4">
    <source>
        <dbReference type="ARBA" id="ARBA00022741"/>
    </source>
</evidence>
<comment type="catalytic activity">
    <reaction evidence="8">
        <text>Mo-molybdopterin + GTP + H(+) = Mo-molybdopterin guanine dinucleotide + diphosphate</text>
        <dbReference type="Rhea" id="RHEA:34243"/>
        <dbReference type="ChEBI" id="CHEBI:15378"/>
        <dbReference type="ChEBI" id="CHEBI:33019"/>
        <dbReference type="ChEBI" id="CHEBI:37565"/>
        <dbReference type="ChEBI" id="CHEBI:71302"/>
        <dbReference type="ChEBI" id="CHEBI:71310"/>
        <dbReference type="EC" id="2.7.7.77"/>
    </reaction>
</comment>
<evidence type="ECO:0000313" key="11">
    <source>
        <dbReference type="Proteomes" id="UP000483379"/>
    </source>
</evidence>
<keyword evidence="5 8" id="KW-0460">Magnesium</keyword>
<dbReference type="GO" id="GO:0005525">
    <property type="term" value="F:GTP binding"/>
    <property type="evidence" value="ECO:0007669"/>
    <property type="project" value="UniProtKB-UniRule"/>
</dbReference>
<feature type="binding site" evidence="8">
    <location>
        <position position="103"/>
    </location>
    <ligand>
        <name>GTP</name>
        <dbReference type="ChEBI" id="CHEBI:37565"/>
    </ligand>
</feature>
<dbReference type="GO" id="GO:1902758">
    <property type="term" value="P:bis(molybdopterin guanine dinucleotide)molybdenum biosynthetic process"/>
    <property type="evidence" value="ECO:0007669"/>
    <property type="project" value="TreeGrafter"/>
</dbReference>
<evidence type="ECO:0000313" key="10">
    <source>
        <dbReference type="EMBL" id="NEV61188.1"/>
    </source>
</evidence>
<organism evidence="10 11">
    <name type="scientific">Thiorhodococcus minor</name>
    <dbReference type="NCBI Taxonomy" id="57489"/>
    <lineage>
        <taxon>Bacteria</taxon>
        <taxon>Pseudomonadati</taxon>
        <taxon>Pseudomonadota</taxon>
        <taxon>Gammaproteobacteria</taxon>
        <taxon>Chromatiales</taxon>
        <taxon>Chromatiaceae</taxon>
        <taxon>Thiorhodococcus</taxon>
    </lineage>
</organism>
<evidence type="ECO:0000256" key="7">
    <source>
        <dbReference type="ARBA" id="ARBA00023150"/>
    </source>
</evidence>
<comment type="domain">
    <text evidence="8">The N-terminal domain determines nucleotide recognition and specific binding, while the C-terminal domain determines the specific binding to the target protein.</text>
</comment>
<comment type="subcellular location">
    <subcellularLocation>
        <location evidence="8">Cytoplasm</location>
    </subcellularLocation>
</comment>
<evidence type="ECO:0000259" key="9">
    <source>
        <dbReference type="Pfam" id="PF12804"/>
    </source>
</evidence>
<evidence type="ECO:0000256" key="6">
    <source>
        <dbReference type="ARBA" id="ARBA00023134"/>
    </source>
</evidence>
<dbReference type="PANTHER" id="PTHR19136">
    <property type="entry name" value="MOLYBDENUM COFACTOR GUANYLYLTRANSFERASE"/>
    <property type="match status" value="1"/>
</dbReference>
<comment type="subunit">
    <text evidence="8">Monomer.</text>
</comment>
<keyword evidence="10" id="KW-0548">Nucleotidyltransferase</keyword>
<keyword evidence="7 8" id="KW-0501">Molybdenum cofactor biosynthesis</keyword>
<keyword evidence="11" id="KW-1185">Reference proteome</keyword>
<keyword evidence="2 8" id="KW-0808">Transferase</keyword>
<dbReference type="EC" id="2.7.7.77" evidence="8"/>
<dbReference type="InterPro" id="IPR013482">
    <property type="entry name" value="Molybde_CF_guanTrfase"/>
</dbReference>
<sequence>MTAISLDDITGVILAGGAGRRMDGRDKGLLPFGDRALVEWAIDALAPQVGSLLISANRNIDSYSRYGLPVVRDSEPGFNGPLAGVLSAMRSARTPWILTLPCDAPFPPPDLGRRLGAEIAKRTADLAIATDGTRRHSLHALLPAALASDLADFLAAGDRKVELWQRRHQIAQADFSDCPEAFLNLNTPDDARRAEARFVKRP</sequence>
<feature type="binding site" evidence="8">
    <location>
        <position position="73"/>
    </location>
    <ligand>
        <name>GTP</name>
        <dbReference type="ChEBI" id="CHEBI:37565"/>
    </ligand>
</feature>
<dbReference type="SUPFAM" id="SSF53448">
    <property type="entry name" value="Nucleotide-diphospho-sugar transferases"/>
    <property type="match status" value="1"/>
</dbReference>
<dbReference type="AlphaFoldDB" id="A0A6M0JUI1"/>
<dbReference type="GO" id="GO:0061603">
    <property type="term" value="F:molybdenum cofactor guanylyltransferase activity"/>
    <property type="evidence" value="ECO:0007669"/>
    <property type="project" value="UniProtKB-EC"/>
</dbReference>
<evidence type="ECO:0000256" key="2">
    <source>
        <dbReference type="ARBA" id="ARBA00022679"/>
    </source>
</evidence>
<comment type="caution">
    <text evidence="8">Lacks conserved residue(s) required for the propagation of feature annotation.</text>
</comment>
<dbReference type="RefSeq" id="WP_164451233.1">
    <property type="nucleotide sequence ID" value="NZ_JAAIJQ010000009.1"/>
</dbReference>